<dbReference type="CDD" id="cd00200">
    <property type="entry name" value="WD40"/>
    <property type="match status" value="1"/>
</dbReference>
<dbReference type="Proteomes" id="UP000092461">
    <property type="component" value="Unassembled WGS sequence"/>
</dbReference>
<name>A0A1B0CRU2_LUTLO</name>
<feature type="region of interest" description="Disordered" evidence="4">
    <location>
        <begin position="44"/>
        <end position="82"/>
    </location>
</feature>
<evidence type="ECO:0000256" key="2">
    <source>
        <dbReference type="ARBA" id="ARBA00022737"/>
    </source>
</evidence>
<keyword evidence="1 3" id="KW-0853">WD repeat</keyword>
<dbReference type="EMBL" id="AJWK01025286">
    <property type="status" value="NOT_ANNOTATED_CDS"/>
    <property type="molecule type" value="Genomic_DNA"/>
</dbReference>
<dbReference type="AlphaFoldDB" id="A0A1B0CRU2"/>
<evidence type="ECO:0000313" key="5">
    <source>
        <dbReference type="EnsemblMetazoa" id="LLOJ007590-PA"/>
    </source>
</evidence>
<dbReference type="InterPro" id="IPR015943">
    <property type="entry name" value="WD40/YVTN_repeat-like_dom_sf"/>
</dbReference>
<dbReference type="InterPro" id="IPR001680">
    <property type="entry name" value="WD40_rpt"/>
</dbReference>
<dbReference type="InterPro" id="IPR036322">
    <property type="entry name" value="WD40_repeat_dom_sf"/>
</dbReference>
<feature type="repeat" description="WD" evidence="3">
    <location>
        <begin position="277"/>
        <end position="318"/>
    </location>
</feature>
<dbReference type="Pfam" id="PF00400">
    <property type="entry name" value="WD40"/>
    <property type="match status" value="4"/>
</dbReference>
<accession>A0A1B0CRU2</accession>
<dbReference type="PROSITE" id="PS50082">
    <property type="entry name" value="WD_REPEATS_2"/>
    <property type="match status" value="2"/>
</dbReference>
<protein>
    <submittedName>
        <fullName evidence="5">Uncharacterized protein</fullName>
    </submittedName>
</protein>
<dbReference type="SUPFAM" id="SSF50978">
    <property type="entry name" value="WD40 repeat-like"/>
    <property type="match status" value="1"/>
</dbReference>
<dbReference type="InterPro" id="IPR052752">
    <property type="entry name" value="NACHT-WD_repeat"/>
</dbReference>
<dbReference type="VEuPathDB" id="VectorBase:LLOJ007590"/>
<evidence type="ECO:0000256" key="3">
    <source>
        <dbReference type="PROSITE-ProRule" id="PRU00221"/>
    </source>
</evidence>
<dbReference type="Gene3D" id="2.130.10.10">
    <property type="entry name" value="YVTN repeat-like/Quinoprotein amine dehydrogenase"/>
    <property type="match status" value="2"/>
</dbReference>
<evidence type="ECO:0000256" key="4">
    <source>
        <dbReference type="SAM" id="MobiDB-lite"/>
    </source>
</evidence>
<proteinExistence type="predicted"/>
<feature type="repeat" description="WD" evidence="3">
    <location>
        <begin position="361"/>
        <end position="402"/>
    </location>
</feature>
<dbReference type="PROSITE" id="PS00678">
    <property type="entry name" value="WD_REPEATS_1"/>
    <property type="match status" value="1"/>
</dbReference>
<feature type="compositionally biased region" description="Polar residues" evidence="4">
    <location>
        <begin position="50"/>
        <end position="71"/>
    </location>
</feature>
<dbReference type="VEuPathDB" id="VectorBase:LLONM1_011579"/>
<sequence>MSGKVLIQWRHDLCAQIAKSRYMDGESTRLAHTELANIFFSQDGEESDETTISHPTDKSPQTGQPTPTNLQPGIHEETVSSRPSNMLPWAELSYSVRHVEESWHHLMRSEDTEKLKTIAMCNFDFLLAALQTVSISYLRCLIEHVRCHILDRDIELIYYTIRKSSDVLTRDPMQLGAQVISWLRPISEHDENDNSLLSITVRSATAWCDGYTVPLLVPLTGWLPVPLPSQIRTMTVSGTGQIRTIDLSPSKQHLIIGPKTGDVQLWHIMSNSLVHTFRGHSGPVTCLTVPRELNYLITGSEDTSVILWDMRTLTMKQRIWEHIAAVICVTYALNNTYIISGGDDSSIIISSMETGKLVMKIDHHRGPVTAVHVSAASDVLVSSSHDATVCLWSLENFTLLNTIQLHSSIINFEISSDSVFLLALCEDNGLYLRALATGTELHSLKGHKSKVRGMCLANDSQRAIVGCEDTKSSHL</sequence>
<dbReference type="PROSITE" id="PS50294">
    <property type="entry name" value="WD_REPEATS_REGION"/>
    <property type="match status" value="2"/>
</dbReference>
<dbReference type="SMART" id="SM00320">
    <property type="entry name" value="WD40"/>
    <property type="match status" value="5"/>
</dbReference>
<organism evidence="5 6">
    <name type="scientific">Lutzomyia longipalpis</name>
    <name type="common">Sand fly</name>
    <dbReference type="NCBI Taxonomy" id="7200"/>
    <lineage>
        <taxon>Eukaryota</taxon>
        <taxon>Metazoa</taxon>
        <taxon>Ecdysozoa</taxon>
        <taxon>Arthropoda</taxon>
        <taxon>Hexapoda</taxon>
        <taxon>Insecta</taxon>
        <taxon>Pterygota</taxon>
        <taxon>Neoptera</taxon>
        <taxon>Endopterygota</taxon>
        <taxon>Diptera</taxon>
        <taxon>Nematocera</taxon>
        <taxon>Psychodoidea</taxon>
        <taxon>Psychodidae</taxon>
        <taxon>Lutzomyia</taxon>
        <taxon>Lutzomyia</taxon>
    </lineage>
</organism>
<evidence type="ECO:0000256" key="1">
    <source>
        <dbReference type="ARBA" id="ARBA00022574"/>
    </source>
</evidence>
<keyword evidence="2" id="KW-0677">Repeat</keyword>
<dbReference type="EMBL" id="AJWK01025287">
    <property type="status" value="NOT_ANNOTATED_CDS"/>
    <property type="molecule type" value="Genomic_DNA"/>
</dbReference>
<dbReference type="PANTHER" id="PTHR19871:SF28">
    <property type="entry name" value="AAA+ ATPASE DOMAIN-CONTAINING PROTEIN"/>
    <property type="match status" value="1"/>
</dbReference>
<dbReference type="EnsemblMetazoa" id="LLOJ007590-RA">
    <property type="protein sequence ID" value="LLOJ007590-PA"/>
    <property type="gene ID" value="LLOJ007590"/>
</dbReference>
<dbReference type="PANTHER" id="PTHR19871">
    <property type="entry name" value="BETA TRANSDUCIN-RELATED PROTEIN"/>
    <property type="match status" value="1"/>
</dbReference>
<keyword evidence="6" id="KW-1185">Reference proteome</keyword>
<dbReference type="InterPro" id="IPR019775">
    <property type="entry name" value="WD40_repeat_CS"/>
</dbReference>
<dbReference type="EMBL" id="AJWK01025285">
    <property type="status" value="NOT_ANNOTATED_CDS"/>
    <property type="molecule type" value="Genomic_DNA"/>
</dbReference>
<reference evidence="5" key="1">
    <citation type="submission" date="2020-05" db="UniProtKB">
        <authorList>
            <consortium name="EnsemblMetazoa"/>
        </authorList>
    </citation>
    <scope>IDENTIFICATION</scope>
    <source>
        <strain evidence="5">Jacobina</strain>
    </source>
</reference>
<evidence type="ECO:0000313" key="6">
    <source>
        <dbReference type="Proteomes" id="UP000092461"/>
    </source>
</evidence>